<evidence type="ECO:0000313" key="8">
    <source>
        <dbReference type="Proteomes" id="UP001172082"/>
    </source>
</evidence>
<feature type="domain" description="MPN" evidence="6">
    <location>
        <begin position="3"/>
        <end position="129"/>
    </location>
</feature>
<dbReference type="PROSITE" id="PS50249">
    <property type="entry name" value="MPN"/>
    <property type="match status" value="1"/>
</dbReference>
<dbReference type="PANTHER" id="PTHR34858:SF1">
    <property type="entry name" value="CYSO-CYSTEINE PEPTIDASE"/>
    <property type="match status" value="1"/>
</dbReference>
<evidence type="ECO:0000256" key="4">
    <source>
        <dbReference type="ARBA" id="ARBA00022833"/>
    </source>
</evidence>
<reference evidence="7" key="1">
    <citation type="submission" date="2023-06" db="EMBL/GenBank/DDBJ databases">
        <title>Genomic of Parafulvivirga corallium.</title>
        <authorList>
            <person name="Wang G."/>
        </authorList>
    </citation>
    <scope>NUCLEOTIDE SEQUENCE</scope>
    <source>
        <strain evidence="7">BMA10</strain>
    </source>
</reference>
<keyword evidence="4" id="KW-0862">Zinc</keyword>
<evidence type="ECO:0000259" key="6">
    <source>
        <dbReference type="PROSITE" id="PS50249"/>
    </source>
</evidence>
<dbReference type="CDD" id="cd08070">
    <property type="entry name" value="MPN_like"/>
    <property type="match status" value="1"/>
</dbReference>
<keyword evidence="1" id="KW-0645">Protease</keyword>
<dbReference type="InterPro" id="IPR028090">
    <property type="entry name" value="JAB_dom_prok"/>
</dbReference>
<gene>
    <name evidence="7" type="ORF">QQ008_26630</name>
</gene>
<evidence type="ECO:0000256" key="3">
    <source>
        <dbReference type="ARBA" id="ARBA00022801"/>
    </source>
</evidence>
<comment type="caution">
    <text evidence="7">The sequence shown here is derived from an EMBL/GenBank/DDBJ whole genome shotgun (WGS) entry which is preliminary data.</text>
</comment>
<keyword evidence="8" id="KW-1185">Reference proteome</keyword>
<organism evidence="7 8">
    <name type="scientific">Splendidivirga corallicola</name>
    <dbReference type="NCBI Taxonomy" id="3051826"/>
    <lineage>
        <taxon>Bacteria</taxon>
        <taxon>Pseudomonadati</taxon>
        <taxon>Bacteroidota</taxon>
        <taxon>Cytophagia</taxon>
        <taxon>Cytophagales</taxon>
        <taxon>Splendidivirgaceae</taxon>
        <taxon>Splendidivirga</taxon>
    </lineage>
</organism>
<name>A0ABT8KW53_9BACT</name>
<keyword evidence="5" id="KW-0482">Metalloprotease</keyword>
<accession>A0ABT8KW53</accession>
<proteinExistence type="predicted"/>
<keyword evidence="2" id="KW-0479">Metal-binding</keyword>
<dbReference type="SUPFAM" id="SSF102712">
    <property type="entry name" value="JAB1/MPN domain"/>
    <property type="match status" value="1"/>
</dbReference>
<dbReference type="RefSeq" id="WP_346755018.1">
    <property type="nucleotide sequence ID" value="NZ_JAUJEA010000014.1"/>
</dbReference>
<keyword evidence="3" id="KW-0378">Hydrolase</keyword>
<evidence type="ECO:0000256" key="1">
    <source>
        <dbReference type="ARBA" id="ARBA00022670"/>
    </source>
</evidence>
<protein>
    <submittedName>
        <fullName evidence="7">M67 family metallopeptidase</fullName>
    </submittedName>
</protein>
<dbReference type="Gene3D" id="3.40.140.10">
    <property type="entry name" value="Cytidine Deaminase, domain 2"/>
    <property type="match status" value="1"/>
</dbReference>
<dbReference type="SMART" id="SM00232">
    <property type="entry name" value="JAB_MPN"/>
    <property type="match status" value="1"/>
</dbReference>
<evidence type="ECO:0000256" key="5">
    <source>
        <dbReference type="ARBA" id="ARBA00023049"/>
    </source>
</evidence>
<evidence type="ECO:0000256" key="2">
    <source>
        <dbReference type="ARBA" id="ARBA00022723"/>
    </source>
</evidence>
<dbReference type="Pfam" id="PF14464">
    <property type="entry name" value="Prok-JAB"/>
    <property type="match status" value="1"/>
</dbReference>
<dbReference type="EMBL" id="JAUJEA010000014">
    <property type="protein sequence ID" value="MDN5204994.1"/>
    <property type="molecule type" value="Genomic_DNA"/>
</dbReference>
<dbReference type="InterPro" id="IPR037518">
    <property type="entry name" value="MPN"/>
</dbReference>
<dbReference type="Proteomes" id="UP001172082">
    <property type="component" value="Unassembled WGS sequence"/>
</dbReference>
<sequence length="145" mass="16622">MELEIDSEALVTMHKDATASYPNECCGFFYGYEKGELRHVTTAVPVTNSKEGDKRRRFEISPQDYLRAEQYALENELTLLGIYHSHPDHPAKPSEHDLKQAVPYFSYVIIAVDNGETSNITSWQLNKRGIFQEEKIKNLLTDNVN</sequence>
<evidence type="ECO:0000313" key="7">
    <source>
        <dbReference type="EMBL" id="MDN5204994.1"/>
    </source>
</evidence>
<dbReference type="PANTHER" id="PTHR34858">
    <property type="entry name" value="CYSO-CYSTEINE PEPTIDASE"/>
    <property type="match status" value="1"/>
</dbReference>
<dbReference type="InterPro" id="IPR000555">
    <property type="entry name" value="JAMM/MPN+_dom"/>
</dbReference>
<dbReference type="InterPro" id="IPR051929">
    <property type="entry name" value="VirAsm_ModProt"/>
</dbReference>